<evidence type="ECO:0000256" key="2">
    <source>
        <dbReference type="ARBA" id="ARBA00006375"/>
    </source>
</evidence>
<dbReference type="PANTHER" id="PTHR45671">
    <property type="entry name" value="SOLUTE CARRIER FAMILY 25 (MITOCHONDRIAL CARRIER PHOSPHATE CARRIER), MEMBER 3, LIKE-RELATED-RELATED"/>
    <property type="match status" value="1"/>
</dbReference>
<accession>A0A084G4P2</accession>
<evidence type="ECO:0000313" key="12">
    <source>
        <dbReference type="EMBL" id="KEZ42304.1"/>
    </source>
</evidence>
<keyword evidence="13" id="KW-1185">Reference proteome</keyword>
<dbReference type="Proteomes" id="UP000028545">
    <property type="component" value="Unassembled WGS sequence"/>
</dbReference>
<dbReference type="EMBL" id="JOWA01000100">
    <property type="protein sequence ID" value="KEZ42304.1"/>
    <property type="molecule type" value="Genomic_DNA"/>
</dbReference>
<evidence type="ECO:0000256" key="10">
    <source>
        <dbReference type="PROSITE-ProRule" id="PRU00282"/>
    </source>
</evidence>
<evidence type="ECO:0008006" key="14">
    <source>
        <dbReference type="Google" id="ProtNLM"/>
    </source>
</evidence>
<keyword evidence="6" id="KW-0999">Mitochondrion inner membrane</keyword>
<dbReference type="GO" id="GO:1990547">
    <property type="term" value="P:mitochondrial phosphate ion transmembrane transport"/>
    <property type="evidence" value="ECO:0007669"/>
    <property type="project" value="InterPro"/>
</dbReference>
<dbReference type="VEuPathDB" id="FungiDB:SAPIO_CDS6171"/>
<comment type="subcellular location">
    <subcellularLocation>
        <location evidence="1">Mitochondrion inner membrane</location>
        <topology evidence="1">Multi-pass membrane protein</topology>
    </subcellularLocation>
</comment>
<evidence type="ECO:0000256" key="3">
    <source>
        <dbReference type="ARBA" id="ARBA00022448"/>
    </source>
</evidence>
<dbReference type="KEGG" id="sapo:SAPIO_CDS6171"/>
<keyword evidence="3 11" id="KW-0813">Transport</keyword>
<dbReference type="OrthoDB" id="427452at2759"/>
<dbReference type="FunFam" id="1.50.40.10:FF:000024">
    <property type="entry name" value="MIR1p Mitochondrial phosphate carrier"/>
    <property type="match status" value="1"/>
</dbReference>
<evidence type="ECO:0000256" key="7">
    <source>
        <dbReference type="ARBA" id="ARBA00022989"/>
    </source>
</evidence>
<feature type="repeat" description="Solcar" evidence="10">
    <location>
        <begin position="222"/>
        <end position="307"/>
    </location>
</feature>
<keyword evidence="4 10" id="KW-0812">Transmembrane</keyword>
<dbReference type="PANTHER" id="PTHR45671:SF12">
    <property type="entry name" value="MITOCHONDRIAL PHOSPHATE CARRIER PROTEIN"/>
    <property type="match status" value="1"/>
</dbReference>
<evidence type="ECO:0000256" key="11">
    <source>
        <dbReference type="RuleBase" id="RU000488"/>
    </source>
</evidence>
<dbReference type="SUPFAM" id="SSF103506">
    <property type="entry name" value="Mitochondrial carrier"/>
    <property type="match status" value="1"/>
</dbReference>
<dbReference type="AlphaFoldDB" id="A0A084G4P2"/>
<keyword evidence="5" id="KW-0677">Repeat</keyword>
<gene>
    <name evidence="12" type="ORF">SAPIO_CDS6171</name>
</gene>
<keyword evidence="9 10" id="KW-0472">Membrane</keyword>
<dbReference type="InterPro" id="IPR044677">
    <property type="entry name" value="SLC25A3/Pic2/Mir1-like"/>
</dbReference>
<feature type="repeat" description="Solcar" evidence="10">
    <location>
        <begin position="25"/>
        <end position="110"/>
    </location>
</feature>
<dbReference type="InterPro" id="IPR018108">
    <property type="entry name" value="MCP_transmembrane"/>
</dbReference>
<dbReference type="OMA" id="EFLMIMT"/>
<dbReference type="Gene3D" id="1.50.40.10">
    <property type="entry name" value="Mitochondrial carrier domain"/>
    <property type="match status" value="1"/>
</dbReference>
<comment type="similarity">
    <text evidence="2 11">Belongs to the mitochondrial carrier (TC 2.A.29) family.</text>
</comment>
<dbReference type="GeneID" id="27725243"/>
<proteinExistence type="inferred from homology"/>
<reference evidence="12 13" key="1">
    <citation type="journal article" date="2014" name="Genome Announc.">
        <title>Draft genome sequence of the pathogenic fungus Scedosporium apiospermum.</title>
        <authorList>
            <person name="Vandeputte P."/>
            <person name="Ghamrawi S."/>
            <person name="Rechenmann M."/>
            <person name="Iltis A."/>
            <person name="Giraud S."/>
            <person name="Fleury M."/>
            <person name="Thornton C."/>
            <person name="Delhaes L."/>
            <person name="Meyer W."/>
            <person name="Papon N."/>
            <person name="Bouchara J.P."/>
        </authorList>
    </citation>
    <scope>NUCLEOTIDE SEQUENCE [LARGE SCALE GENOMIC DNA]</scope>
    <source>
        <strain evidence="12 13">IHEM 14462</strain>
    </source>
</reference>
<dbReference type="RefSeq" id="XP_016642103.1">
    <property type="nucleotide sequence ID" value="XM_016788346.1"/>
</dbReference>
<evidence type="ECO:0000256" key="9">
    <source>
        <dbReference type="ARBA" id="ARBA00023136"/>
    </source>
</evidence>
<evidence type="ECO:0000313" key="13">
    <source>
        <dbReference type="Proteomes" id="UP000028545"/>
    </source>
</evidence>
<sequence>MSATTAAPVGGSKLDAEPKKLSGLNLYSRYAFSGAVCCSVTHGSLTPVDVVKTRIQLDPKTYNRGIFGTFRQIIRAEGAGALLTGVGPTFAGYFLQGAFKFGGYEFFKQQSINVIGYENARQNRIAVYCVSSACAEFFADIALCPLEATRIRLVSEPGFASGLVSGFGRILRQEGVGAFYSGFGPILFKQVPYTMAKFAVYEKVAELAYTKFFDKSKTSDAMQTAVNLGSGLIAGFAAAIISQPADTMLSKINKTKGEPGESNTSRLIKIGKELGVRGSFSGLGARLVMVGALTAGQFAIYGDLKKALGAVGGVEIAK</sequence>
<evidence type="ECO:0000256" key="1">
    <source>
        <dbReference type="ARBA" id="ARBA00004448"/>
    </source>
</evidence>
<dbReference type="GO" id="GO:0005315">
    <property type="term" value="F:phosphate transmembrane transporter activity"/>
    <property type="evidence" value="ECO:0007669"/>
    <property type="project" value="InterPro"/>
</dbReference>
<protein>
    <recommendedName>
        <fullName evidence="14">Mitochondrial phosphate carrier protein</fullName>
    </recommendedName>
</protein>
<dbReference type="Pfam" id="PF00153">
    <property type="entry name" value="Mito_carr"/>
    <property type="match status" value="3"/>
</dbReference>
<keyword evidence="8" id="KW-0496">Mitochondrion</keyword>
<evidence type="ECO:0000256" key="8">
    <source>
        <dbReference type="ARBA" id="ARBA00023128"/>
    </source>
</evidence>
<evidence type="ECO:0000256" key="6">
    <source>
        <dbReference type="ARBA" id="ARBA00022792"/>
    </source>
</evidence>
<comment type="caution">
    <text evidence="12">The sequence shown here is derived from an EMBL/GenBank/DDBJ whole genome shotgun (WGS) entry which is preliminary data.</text>
</comment>
<feature type="repeat" description="Solcar" evidence="10">
    <location>
        <begin position="123"/>
        <end position="207"/>
    </location>
</feature>
<evidence type="ECO:0000256" key="5">
    <source>
        <dbReference type="ARBA" id="ARBA00022737"/>
    </source>
</evidence>
<keyword evidence="7" id="KW-1133">Transmembrane helix</keyword>
<dbReference type="InterPro" id="IPR023395">
    <property type="entry name" value="MCP_dom_sf"/>
</dbReference>
<dbReference type="HOGENOM" id="CLU_039456_1_0_1"/>
<name>A0A084G4P2_PSEDA</name>
<evidence type="ECO:0000256" key="4">
    <source>
        <dbReference type="ARBA" id="ARBA00022692"/>
    </source>
</evidence>
<organism evidence="12 13">
    <name type="scientific">Pseudallescheria apiosperma</name>
    <name type="common">Scedosporium apiospermum</name>
    <dbReference type="NCBI Taxonomy" id="563466"/>
    <lineage>
        <taxon>Eukaryota</taxon>
        <taxon>Fungi</taxon>
        <taxon>Dikarya</taxon>
        <taxon>Ascomycota</taxon>
        <taxon>Pezizomycotina</taxon>
        <taxon>Sordariomycetes</taxon>
        <taxon>Hypocreomycetidae</taxon>
        <taxon>Microascales</taxon>
        <taxon>Microascaceae</taxon>
        <taxon>Scedosporium</taxon>
    </lineage>
</organism>
<dbReference type="PROSITE" id="PS50920">
    <property type="entry name" value="SOLCAR"/>
    <property type="match status" value="3"/>
</dbReference>
<dbReference type="GO" id="GO:0005743">
    <property type="term" value="C:mitochondrial inner membrane"/>
    <property type="evidence" value="ECO:0007669"/>
    <property type="project" value="UniProtKB-SubCell"/>
</dbReference>